<dbReference type="STRING" id="218821.SAMN05421837_108433"/>
<sequence length="1150" mass="121292">MPPDDERNPGRDAALRDLVGLVTRFGETADPEVLTSADADRCLSALAAAADVEVDLQVRHALGTLHWLRHSVTGEDDDLRLSVALLGSFADSAPALVPVAMWPLLAGGTTTAGTAANRLVRRFLESGDRAVLLPALDLFRTAAGDQRSASLSNLCAALQLAAEHLPDPGLLPEAVSAGRAAVAAGEGSRTAHIHLSQALVALGLHRGDANTTAEGVAVARAALAGSADRAGANQVLAAALQAEHSLSGGLEKLREAADLTGEAAKLVPLGTPEAIRVHANHTAALNALFDGDGSTATLAEAVSAGRAVAEDLGPGRPEARVVLGNLAMSLLSLHERTHETALLDEAEKHTENAIAAAAHQPADAAALRANLSLIHRTRFSRTRSPDALDLAITTGRAALGGMDERDPRRTAAAANLSHALHARFRQSGDLASLREAADRAREVVARTPKPAPSRPGRLADLCAVLRSLFERTRAPEVAVEAARAAREAVLDVSEQAPEFPTVLNTTALLLRTVSAAAGDDEMLAEADRLSRAAVQATPPGSPDLPARLSNKMIISRSRWQRTGDPRHLRDAVEQGRAAIGLIDDGHPDLPSVRANLGLALSTLHDVDGTTSLRAEALRCYTDAARSPRAVPLLRIWAARSAAALAVAEEDLETATAHLEDAVALLPRLAGRALGRDDREHLLGRINGFAAQLGRTFCLTGAPDRAVELLEQVRGLLQAETMQERGADFADLRRLAPDVADRVDEVLGEFAADEPADDDPLATPDAAQRRERLDRRWRDLVVEARGRPGLKNFLRPPELSELRSAARGGPVVYVYAHNDGCGALVVRADAPVRIVELDENLRSDEVFARANELRAAIAASTDKAYVTRVSAERQVSGILEWLWDAFAGPILAELGEPERVWWCPIGVMGYFPIHAAGHHREGAGRTVLDRVVSSYTPTLRALGYAAERAEGDGTAVLVSVPSPPDAARLRGVAAEVAALSALLPEARLLTGEAAVADAVVTAMRRAAISHLACHGVSDWAAPGFSRLLLADHDTSPLTLRGLAGLDFAGAALCYLSACSTSDAAPQLADQALHITSAVQLIGYRHVIGTLWPVNDRSARMIATGFYSRLRGEKGVPDTAVSATALRAAVAETRDVMPGVPSHWAGHVHVGC</sequence>
<name>A0A1H5RDY2_9PSEU</name>
<accession>A0A1H5RDY2</accession>
<protein>
    <submittedName>
        <fullName evidence="2">CHAT domain-containing protein</fullName>
    </submittedName>
</protein>
<dbReference type="Gene3D" id="1.25.40.10">
    <property type="entry name" value="Tetratricopeptide repeat domain"/>
    <property type="match status" value="1"/>
</dbReference>
<dbReference type="Pfam" id="PF12770">
    <property type="entry name" value="CHAT"/>
    <property type="match status" value="1"/>
</dbReference>
<dbReference type="OrthoDB" id="3206999at2"/>
<dbReference type="InterPro" id="IPR011990">
    <property type="entry name" value="TPR-like_helical_dom_sf"/>
</dbReference>
<dbReference type="InterPro" id="IPR024983">
    <property type="entry name" value="CHAT_dom"/>
</dbReference>
<reference evidence="3" key="1">
    <citation type="submission" date="2016-10" db="EMBL/GenBank/DDBJ databases">
        <authorList>
            <person name="Varghese N."/>
            <person name="Submissions S."/>
        </authorList>
    </citation>
    <scope>NUCLEOTIDE SEQUENCE [LARGE SCALE GENOMIC DNA]</scope>
    <source>
        <strain evidence="3">DSM 44654</strain>
    </source>
</reference>
<evidence type="ECO:0000259" key="1">
    <source>
        <dbReference type="Pfam" id="PF12770"/>
    </source>
</evidence>
<gene>
    <name evidence="2" type="ORF">SAMN05421837_108433</name>
</gene>
<evidence type="ECO:0000313" key="3">
    <source>
        <dbReference type="Proteomes" id="UP000198878"/>
    </source>
</evidence>
<organism evidence="2 3">
    <name type="scientific">Amycolatopsis pretoriensis</name>
    <dbReference type="NCBI Taxonomy" id="218821"/>
    <lineage>
        <taxon>Bacteria</taxon>
        <taxon>Bacillati</taxon>
        <taxon>Actinomycetota</taxon>
        <taxon>Actinomycetes</taxon>
        <taxon>Pseudonocardiales</taxon>
        <taxon>Pseudonocardiaceae</taxon>
        <taxon>Amycolatopsis</taxon>
    </lineage>
</organism>
<dbReference type="RefSeq" id="WP_086677959.1">
    <property type="nucleotide sequence ID" value="NZ_FNUJ01000008.1"/>
</dbReference>
<dbReference type="EMBL" id="FNUJ01000008">
    <property type="protein sequence ID" value="SEF35838.1"/>
    <property type="molecule type" value="Genomic_DNA"/>
</dbReference>
<proteinExistence type="predicted"/>
<evidence type="ECO:0000313" key="2">
    <source>
        <dbReference type="EMBL" id="SEF35838.1"/>
    </source>
</evidence>
<dbReference type="Proteomes" id="UP000198878">
    <property type="component" value="Unassembled WGS sequence"/>
</dbReference>
<keyword evidence="3" id="KW-1185">Reference proteome</keyword>
<feature type="domain" description="CHAT" evidence="1">
    <location>
        <begin position="878"/>
        <end position="1149"/>
    </location>
</feature>
<dbReference type="AlphaFoldDB" id="A0A1H5RDY2"/>